<keyword evidence="12" id="KW-1185">Reference proteome</keyword>
<evidence type="ECO:0000256" key="3">
    <source>
        <dbReference type="ARBA" id="ARBA00012737"/>
    </source>
</evidence>
<reference evidence="11 12" key="1">
    <citation type="submission" date="2016-08" db="EMBL/GenBank/DDBJ databases">
        <title>Novel Firmicute Genomes.</title>
        <authorList>
            <person name="Poppleton D.I."/>
            <person name="Gribaldo S."/>
        </authorList>
    </citation>
    <scope>NUCLEOTIDE SEQUENCE [LARGE SCALE GENOMIC DNA]</scope>
    <source>
        <strain evidence="11 12">RAOx-1</strain>
    </source>
</reference>
<keyword evidence="6" id="KW-0061">Asparagine biosynthesis</keyword>
<comment type="similarity">
    <text evidence="2">Belongs to the asparagine synthetase family.</text>
</comment>
<dbReference type="Pfam" id="PF13537">
    <property type="entry name" value="GATase_7"/>
    <property type="match status" value="1"/>
</dbReference>
<evidence type="ECO:0000256" key="4">
    <source>
        <dbReference type="ARBA" id="ARBA00022741"/>
    </source>
</evidence>
<comment type="pathway">
    <text evidence="1">Amino-acid biosynthesis; L-asparagine biosynthesis; L-asparagine from L-aspartate (L-Gln route): step 1/1.</text>
</comment>
<dbReference type="InterPro" id="IPR051786">
    <property type="entry name" value="ASN_synthetase/amidase"/>
</dbReference>
<keyword evidence="7" id="KW-0315">Glutamine amidotransferase</keyword>
<keyword evidence="5 9" id="KW-0067">ATP-binding</keyword>
<dbReference type="SUPFAM" id="SSF52402">
    <property type="entry name" value="Adenine nucleotide alpha hydrolases-like"/>
    <property type="match status" value="1"/>
</dbReference>
<dbReference type="InterPro" id="IPR006426">
    <property type="entry name" value="Asn_synth_AEB"/>
</dbReference>
<proteinExistence type="inferred from homology"/>
<sequence>MSAITGIYNINDEPIQMEQGRKLMQALERFPADDASVWHSHNVFFGCHAQWITPESVGELLPYYDSERQLAITADAIIDNREELFERLGIKRDRRKTMTDSELILLSYSKWGEESPKYLIGDFAYMIWDEKKQQLFGARDLSGYRTLYYYRDNVRFAFCTTIEPLLSLPYVEKKLNEEWLAEYLAITGPINTASESTTPYKNVDQIPPSHSFVVRGNHIKLTRYGFLNARETLKFKSNEEYVEAFQEVFQEAVISRLRARRKIGAQLSGGLDSGAVVGFAARALRDSQQKIHTFSYIPPKDFVDFTPNYMIANETPYIQSTVQYVGGIIPHYLDFKGRDSYTEIDSYLDVMEMPYKFFENSFWIKGIFEAAAEQGIGILLNGDRGNFTVSWGSTYDYYASLLKRVKWVRLFQELHQFSSKVGGPRLGRLPIVAGVAFPKLEQMLSPGSGWRLPSMINPDFANKSGVYDRLQEYGINRKKGWVTDLGIYREREIFFERLFPWNTGNALTTKLSLRYGLWKRDPTNDARVVRFCLSVPEEQYVQNGMDRALIRQSTKGYLPDEVRLNQTVKGVQGADWVYRMIPFWNKFLKEAELLTQDGITLQYLNGEVIKSALEKARQGPKIELATDPEYKLLVRSVIVYRFMKKFT</sequence>
<evidence type="ECO:0000256" key="5">
    <source>
        <dbReference type="ARBA" id="ARBA00022840"/>
    </source>
</evidence>
<evidence type="ECO:0000256" key="6">
    <source>
        <dbReference type="ARBA" id="ARBA00022888"/>
    </source>
</evidence>
<dbReference type="PANTHER" id="PTHR43284:SF1">
    <property type="entry name" value="ASPARAGINE SYNTHETASE"/>
    <property type="match status" value="1"/>
</dbReference>
<gene>
    <name evidence="11" type="ORF">BEP19_13280</name>
</gene>
<dbReference type="CDD" id="cd00712">
    <property type="entry name" value="AsnB"/>
    <property type="match status" value="1"/>
</dbReference>
<dbReference type="InterPro" id="IPR014729">
    <property type="entry name" value="Rossmann-like_a/b/a_fold"/>
</dbReference>
<evidence type="ECO:0000256" key="2">
    <source>
        <dbReference type="ARBA" id="ARBA00005752"/>
    </source>
</evidence>
<dbReference type="GO" id="GO:0004066">
    <property type="term" value="F:asparagine synthase (glutamine-hydrolyzing) activity"/>
    <property type="evidence" value="ECO:0007669"/>
    <property type="project" value="UniProtKB-EC"/>
</dbReference>
<dbReference type="EC" id="6.3.5.4" evidence="3"/>
<evidence type="ECO:0000313" key="12">
    <source>
        <dbReference type="Proteomes" id="UP000284219"/>
    </source>
</evidence>
<evidence type="ECO:0000259" key="10">
    <source>
        <dbReference type="PROSITE" id="PS51278"/>
    </source>
</evidence>
<dbReference type="PROSITE" id="PS51278">
    <property type="entry name" value="GATASE_TYPE_2"/>
    <property type="match status" value="1"/>
</dbReference>
<name>A0A419SHD8_9BACL</name>
<dbReference type="SUPFAM" id="SSF56235">
    <property type="entry name" value="N-terminal nucleophile aminohydrolases (Ntn hydrolases)"/>
    <property type="match status" value="1"/>
</dbReference>
<dbReference type="InterPro" id="IPR017932">
    <property type="entry name" value="GATase_2_dom"/>
</dbReference>
<dbReference type="GO" id="GO:0006529">
    <property type="term" value="P:asparagine biosynthetic process"/>
    <property type="evidence" value="ECO:0007669"/>
    <property type="project" value="UniProtKB-KW"/>
</dbReference>
<organism evidence="11 12">
    <name type="scientific">Ammoniphilus oxalaticus</name>
    <dbReference type="NCBI Taxonomy" id="66863"/>
    <lineage>
        <taxon>Bacteria</taxon>
        <taxon>Bacillati</taxon>
        <taxon>Bacillota</taxon>
        <taxon>Bacilli</taxon>
        <taxon>Bacillales</taxon>
        <taxon>Paenibacillaceae</taxon>
        <taxon>Aneurinibacillus group</taxon>
        <taxon>Ammoniphilus</taxon>
    </lineage>
</organism>
<dbReference type="PANTHER" id="PTHR43284">
    <property type="entry name" value="ASPARAGINE SYNTHETASE (GLUTAMINE-HYDROLYZING)"/>
    <property type="match status" value="1"/>
</dbReference>
<dbReference type="AlphaFoldDB" id="A0A419SHD8"/>
<dbReference type="Proteomes" id="UP000284219">
    <property type="component" value="Unassembled WGS sequence"/>
</dbReference>
<keyword evidence="4 9" id="KW-0547">Nucleotide-binding</keyword>
<evidence type="ECO:0000256" key="7">
    <source>
        <dbReference type="ARBA" id="ARBA00022962"/>
    </source>
</evidence>
<dbReference type="EMBL" id="MCHY01000009">
    <property type="protein sequence ID" value="RKD23183.1"/>
    <property type="molecule type" value="Genomic_DNA"/>
</dbReference>
<dbReference type="RefSeq" id="WP_120190673.1">
    <property type="nucleotide sequence ID" value="NZ_MCHY01000009.1"/>
</dbReference>
<feature type="binding site" evidence="9">
    <location>
        <position position="100"/>
    </location>
    <ligand>
        <name>L-glutamine</name>
        <dbReference type="ChEBI" id="CHEBI:58359"/>
    </ligand>
</feature>
<dbReference type="Gene3D" id="3.40.50.620">
    <property type="entry name" value="HUPs"/>
    <property type="match status" value="2"/>
</dbReference>
<dbReference type="Pfam" id="PF00733">
    <property type="entry name" value="Asn_synthase"/>
    <property type="match status" value="1"/>
</dbReference>
<feature type="domain" description="Glutamine amidotransferase type-2" evidence="10">
    <location>
        <begin position="2"/>
        <end position="217"/>
    </location>
</feature>
<dbReference type="GO" id="GO:0005524">
    <property type="term" value="F:ATP binding"/>
    <property type="evidence" value="ECO:0007669"/>
    <property type="project" value="UniProtKB-KW"/>
</dbReference>
<evidence type="ECO:0000256" key="9">
    <source>
        <dbReference type="PIRSR" id="PIRSR001589-2"/>
    </source>
</evidence>
<dbReference type="PIRSF" id="PIRSF001589">
    <property type="entry name" value="Asn_synthetase_glu-h"/>
    <property type="match status" value="1"/>
</dbReference>
<accession>A0A419SHD8</accession>
<dbReference type="InterPro" id="IPR029055">
    <property type="entry name" value="Ntn_hydrolases_N"/>
</dbReference>
<evidence type="ECO:0000256" key="8">
    <source>
        <dbReference type="ARBA" id="ARBA00048741"/>
    </source>
</evidence>
<comment type="caution">
    <text evidence="11">The sequence shown here is derived from an EMBL/GenBank/DDBJ whole genome shotgun (WGS) entry which is preliminary data.</text>
</comment>
<evidence type="ECO:0000256" key="1">
    <source>
        <dbReference type="ARBA" id="ARBA00005187"/>
    </source>
</evidence>
<evidence type="ECO:0000313" key="11">
    <source>
        <dbReference type="EMBL" id="RKD23183.1"/>
    </source>
</evidence>
<comment type="catalytic activity">
    <reaction evidence="8">
        <text>L-aspartate + L-glutamine + ATP + H2O = L-asparagine + L-glutamate + AMP + diphosphate + H(+)</text>
        <dbReference type="Rhea" id="RHEA:12228"/>
        <dbReference type="ChEBI" id="CHEBI:15377"/>
        <dbReference type="ChEBI" id="CHEBI:15378"/>
        <dbReference type="ChEBI" id="CHEBI:29985"/>
        <dbReference type="ChEBI" id="CHEBI:29991"/>
        <dbReference type="ChEBI" id="CHEBI:30616"/>
        <dbReference type="ChEBI" id="CHEBI:33019"/>
        <dbReference type="ChEBI" id="CHEBI:58048"/>
        <dbReference type="ChEBI" id="CHEBI:58359"/>
        <dbReference type="ChEBI" id="CHEBI:456215"/>
        <dbReference type="EC" id="6.3.5.4"/>
    </reaction>
</comment>
<keyword evidence="6" id="KW-0028">Amino-acid biosynthesis</keyword>
<dbReference type="Gene3D" id="3.60.20.10">
    <property type="entry name" value="Glutamine Phosphoribosylpyrophosphate, subunit 1, domain 1"/>
    <property type="match status" value="1"/>
</dbReference>
<dbReference type="InterPro" id="IPR001962">
    <property type="entry name" value="Asn_synthase"/>
</dbReference>
<dbReference type="OrthoDB" id="9763290at2"/>
<dbReference type="InterPro" id="IPR033738">
    <property type="entry name" value="AsnB_N"/>
</dbReference>
<protein>
    <recommendedName>
        <fullName evidence="3">asparagine synthase (glutamine-hydrolyzing)</fullName>
        <ecNumber evidence="3">6.3.5.4</ecNumber>
    </recommendedName>
</protein>